<keyword evidence="3 5" id="KW-1133">Transmembrane helix</keyword>
<reference evidence="6 7" key="1">
    <citation type="submission" date="2015-04" db="EMBL/GenBank/DDBJ databases">
        <title>The complete genome sequence of the rumen methanogen Methanobrevibacter millerae SM9.</title>
        <authorList>
            <person name="Leahy S.C."/>
            <person name="Kelly W.J."/>
            <person name="Pacheco D.M."/>
            <person name="Li D."/>
            <person name="Altermann E."/>
            <person name="Attwood G.T."/>
        </authorList>
    </citation>
    <scope>NUCLEOTIDE SEQUENCE [LARGE SCALE GENOMIC DNA]</scope>
    <source>
        <strain evidence="6 7">SM9</strain>
    </source>
</reference>
<dbReference type="Pfam" id="PF01956">
    <property type="entry name" value="EMC3_TMCO1"/>
    <property type="match status" value="1"/>
</dbReference>
<keyword evidence="4 5" id="KW-0472">Membrane</keyword>
<evidence type="ECO:0008006" key="8">
    <source>
        <dbReference type="Google" id="ProtNLM"/>
    </source>
</evidence>
<dbReference type="GO" id="GO:0016020">
    <property type="term" value="C:membrane"/>
    <property type="evidence" value="ECO:0007669"/>
    <property type="project" value="UniProtKB-SubCell"/>
</dbReference>
<dbReference type="AlphaFoldDB" id="A0A0U2SKN9"/>
<evidence type="ECO:0000313" key="6">
    <source>
        <dbReference type="EMBL" id="ALT69429.1"/>
    </source>
</evidence>
<evidence type="ECO:0000256" key="3">
    <source>
        <dbReference type="ARBA" id="ARBA00022989"/>
    </source>
</evidence>
<comment type="subcellular location">
    <subcellularLocation>
        <location evidence="1">Membrane</location>
        <topology evidence="1">Multi-pass membrane protein</topology>
    </subcellularLocation>
</comment>
<sequence length="196" mass="22290">MADIFSMLSGGVLDILNTLFNPLLALDPNPQNPALTVLVIAFIVSLITTVANKYLVDQDKVNENQKKSRELSSRMREAQKKGDGKELAKLQAEQTEMLKNQNAVMMESFKPMLVTFVPIILIFFWMRTSIISNLVLILPAPAYWLTLTPFWHFIGQFLYGGKATIPYGIGWLLWYMICTFGMSQILRKFLGFKQGF</sequence>
<evidence type="ECO:0000313" key="7">
    <source>
        <dbReference type="Proteomes" id="UP000067738"/>
    </source>
</evidence>
<dbReference type="Proteomes" id="UP000067738">
    <property type="component" value="Chromosome"/>
</dbReference>
<evidence type="ECO:0000256" key="4">
    <source>
        <dbReference type="ARBA" id="ARBA00023136"/>
    </source>
</evidence>
<dbReference type="SMART" id="SM01415">
    <property type="entry name" value="DUF106"/>
    <property type="match status" value="1"/>
</dbReference>
<dbReference type="InterPro" id="IPR002809">
    <property type="entry name" value="EMC3/TMCO1"/>
</dbReference>
<dbReference type="GeneID" id="26736604"/>
<organism evidence="6 7">
    <name type="scientific">Methanobrevibacter millerae</name>
    <dbReference type="NCBI Taxonomy" id="230361"/>
    <lineage>
        <taxon>Archaea</taxon>
        <taxon>Methanobacteriati</taxon>
        <taxon>Methanobacteriota</taxon>
        <taxon>Methanomada group</taxon>
        <taxon>Methanobacteria</taxon>
        <taxon>Methanobacteriales</taxon>
        <taxon>Methanobacteriaceae</taxon>
        <taxon>Methanobrevibacter</taxon>
    </lineage>
</organism>
<accession>A0A0U2SKN9</accession>
<dbReference type="PANTHER" id="PTHR42198">
    <property type="entry name" value="INTEGRAL MEMBRANE PROTEIN"/>
    <property type="match status" value="1"/>
</dbReference>
<dbReference type="PATRIC" id="fig|230361.4.peg.1722"/>
<dbReference type="InterPro" id="IPR038978">
    <property type="entry name" value="MJ0935"/>
</dbReference>
<feature type="transmembrane region" description="Helical" evidence="5">
    <location>
        <begin position="112"/>
        <end position="145"/>
    </location>
</feature>
<proteinExistence type="predicted"/>
<evidence type="ECO:0000256" key="2">
    <source>
        <dbReference type="ARBA" id="ARBA00022692"/>
    </source>
</evidence>
<feature type="transmembrane region" description="Helical" evidence="5">
    <location>
        <begin position="34"/>
        <end position="56"/>
    </location>
</feature>
<dbReference type="PANTHER" id="PTHR42198:SF1">
    <property type="entry name" value="INTEGRAL MEMBRANE PROTEIN"/>
    <property type="match status" value="1"/>
</dbReference>
<protein>
    <recommendedName>
        <fullName evidence="8">DUF106 domain-containing protein</fullName>
    </recommendedName>
</protein>
<gene>
    <name evidence="6" type="ORF">sm9_1662</name>
</gene>
<dbReference type="EMBL" id="CP011266">
    <property type="protein sequence ID" value="ALT69429.1"/>
    <property type="molecule type" value="Genomic_DNA"/>
</dbReference>
<dbReference type="OrthoDB" id="84619at2157"/>
<keyword evidence="2 5" id="KW-0812">Transmembrane</keyword>
<evidence type="ECO:0000256" key="5">
    <source>
        <dbReference type="SAM" id="Phobius"/>
    </source>
</evidence>
<dbReference type="KEGG" id="mmil:sm9_1662"/>
<evidence type="ECO:0000256" key="1">
    <source>
        <dbReference type="ARBA" id="ARBA00004141"/>
    </source>
</evidence>
<dbReference type="RefSeq" id="WP_058739662.1">
    <property type="nucleotide sequence ID" value="NZ_CP011266.1"/>
</dbReference>
<keyword evidence="7" id="KW-1185">Reference proteome</keyword>
<name>A0A0U2SKN9_9EURY</name>